<proteinExistence type="predicted"/>
<dbReference type="InterPro" id="IPR057612">
    <property type="entry name" value="Ig_PIFI"/>
</dbReference>
<dbReference type="PANTHER" id="PTHR32429:SF9">
    <property type="entry name" value="PROTEIN POST-ILLUMINATION CHLOROPHYLL FLUORESCENCE INCREASE, CHLOROPLASTIC"/>
    <property type="match status" value="1"/>
</dbReference>
<dbReference type="GO" id="GO:0010478">
    <property type="term" value="P:chlororespiration"/>
    <property type="evidence" value="ECO:0000318"/>
    <property type="project" value="GO_Central"/>
</dbReference>
<dbReference type="GO" id="GO:0009570">
    <property type="term" value="C:chloroplast stroma"/>
    <property type="evidence" value="ECO:0000318"/>
    <property type="project" value="GO_Central"/>
</dbReference>
<dbReference type="Pfam" id="PF25419">
    <property type="entry name" value="Ig_PIFI"/>
    <property type="match status" value="1"/>
</dbReference>
<name>A0A804L4Z5_MUSAM</name>
<dbReference type="GO" id="GO:0070370">
    <property type="term" value="P:cellular heat acclimation"/>
    <property type="evidence" value="ECO:0007669"/>
    <property type="project" value="EnsemblPlants"/>
</dbReference>
<reference evidence="4" key="2">
    <citation type="submission" date="2021-05" db="UniProtKB">
        <authorList>
            <consortium name="EnsemblPlants"/>
        </authorList>
    </citation>
    <scope>IDENTIFICATION</scope>
    <source>
        <strain evidence="4">subsp. malaccensis</strain>
    </source>
</reference>
<reference evidence="3" key="1">
    <citation type="submission" date="2021-03" db="EMBL/GenBank/DDBJ databases">
        <authorList>
            <consortium name="Genoscope - CEA"/>
            <person name="William W."/>
        </authorList>
    </citation>
    <scope>NUCLEOTIDE SEQUENCE</scope>
    <source>
        <strain evidence="3">Doubled-haploid Pahang</strain>
    </source>
</reference>
<dbReference type="OrthoDB" id="1900123at2759"/>
<dbReference type="Proteomes" id="UP000012960">
    <property type="component" value="Unplaced"/>
</dbReference>
<protein>
    <submittedName>
        <fullName evidence="3">(wild Malaysian banana) hypothetical protein</fullName>
    </submittedName>
</protein>
<evidence type="ECO:0000313" key="4">
    <source>
        <dbReference type="EnsemblPlants" id="Ma11_p06590.2"/>
    </source>
</evidence>
<dbReference type="Gramene" id="Ma11_t06590.2">
    <property type="protein sequence ID" value="Ma11_p06590.2"/>
    <property type="gene ID" value="Ma11_g06590"/>
</dbReference>
<dbReference type="GO" id="GO:0010196">
    <property type="term" value="P:nonphotochemical quenching"/>
    <property type="evidence" value="ECO:0007669"/>
    <property type="project" value="EnsemblPlants"/>
</dbReference>
<dbReference type="InterPro" id="IPR044960">
    <property type="entry name" value="RCA-like"/>
</dbReference>
<dbReference type="FunCoup" id="A0A804L4Z5">
    <property type="interactions" value="2642"/>
</dbReference>
<evidence type="ECO:0000259" key="2">
    <source>
        <dbReference type="Pfam" id="PF25419"/>
    </source>
</evidence>
<dbReference type="EnsemblPlants" id="Ma11_t06590.2">
    <property type="protein sequence ID" value="Ma11_p06590.2"/>
    <property type="gene ID" value="Ma11_g06590"/>
</dbReference>
<accession>A0A804L4Z5</accession>
<evidence type="ECO:0000313" key="3">
    <source>
        <dbReference type="EMBL" id="CAG1863750.1"/>
    </source>
</evidence>
<dbReference type="PANTHER" id="PTHR32429">
    <property type="match status" value="1"/>
</dbReference>
<keyword evidence="5" id="KW-1185">Reference proteome</keyword>
<evidence type="ECO:0000256" key="1">
    <source>
        <dbReference type="ARBA" id="ARBA00004470"/>
    </source>
</evidence>
<dbReference type="EMBL" id="HG996475">
    <property type="protein sequence ID" value="CAG1863750.1"/>
    <property type="molecule type" value="Genomic_DNA"/>
</dbReference>
<sequence>MAMASRFSPVCLPSPSSLFRPDRHGSASMPPPLASTPHAADFAGACSMIYRHKQRFVRTIREASVAAAPTVEETKEYTLPTWAEFELGMAPVFWKTMNGLPPTSGENLTLFYNPVASNLVPNNEYGVAFNGGFNQPIMCGGEPRVMTKRNRGKADPPIFSIKIRVPKHAVNLIFSFTNGAEWDGPYRLKFQTMKMWRNKPLSFFNEGLAQELSVEGACERAIFPDANNFVASCAIGNIYTEGGNSCKLNLVQGCMDPDSPLYNPLADVDDGSCPLDSDSEEEQCASPL</sequence>
<comment type="subcellular location">
    <subcellularLocation>
        <location evidence="1">Plastid</location>
        <location evidence="1">Chloroplast stroma</location>
    </subcellularLocation>
</comment>
<evidence type="ECO:0000313" key="5">
    <source>
        <dbReference type="Proteomes" id="UP000012960"/>
    </source>
</evidence>
<dbReference type="AlphaFoldDB" id="A0A804L4Z5"/>
<feature type="domain" description="PIFI-like Ig-like" evidence="2">
    <location>
        <begin position="83"/>
        <end position="212"/>
    </location>
</feature>
<dbReference type="OMA" id="RCTMIGN"/>
<organism evidence="4 5">
    <name type="scientific">Musa acuminata subsp. malaccensis</name>
    <name type="common">Wild banana</name>
    <name type="synonym">Musa malaccensis</name>
    <dbReference type="NCBI Taxonomy" id="214687"/>
    <lineage>
        <taxon>Eukaryota</taxon>
        <taxon>Viridiplantae</taxon>
        <taxon>Streptophyta</taxon>
        <taxon>Embryophyta</taxon>
        <taxon>Tracheophyta</taxon>
        <taxon>Spermatophyta</taxon>
        <taxon>Magnoliopsida</taxon>
        <taxon>Liliopsida</taxon>
        <taxon>Zingiberales</taxon>
        <taxon>Musaceae</taxon>
        <taxon>Musa</taxon>
    </lineage>
</organism>
<gene>
    <name evidence="3" type="ORF">GSMUA_18780.1</name>
</gene>